<evidence type="ECO:0000256" key="2">
    <source>
        <dbReference type="ARBA" id="ARBA00008670"/>
    </source>
</evidence>
<dbReference type="PROSITE" id="PS50049">
    <property type="entry name" value="THD_2"/>
    <property type="match status" value="1"/>
</dbReference>
<comment type="caution">
    <text evidence="9">The sequence shown here is derived from an EMBL/GenBank/DDBJ whole genome shotgun (WGS) entry which is preliminary data.</text>
</comment>
<dbReference type="SMART" id="SM00207">
    <property type="entry name" value="TNF"/>
    <property type="match status" value="1"/>
</dbReference>
<gene>
    <name evidence="9" type="ORF">WA026_010432</name>
</gene>
<dbReference type="GO" id="GO:0005164">
    <property type="term" value="F:tumor necrosis factor receptor binding"/>
    <property type="evidence" value="ECO:0007669"/>
    <property type="project" value="InterPro"/>
</dbReference>
<dbReference type="PANTHER" id="PTHR15151">
    <property type="entry name" value="PROTEIN EIGER"/>
    <property type="match status" value="1"/>
</dbReference>
<dbReference type="SUPFAM" id="SSF49842">
    <property type="entry name" value="TNF-like"/>
    <property type="match status" value="1"/>
</dbReference>
<proteinExistence type="inferred from homology"/>
<evidence type="ECO:0000313" key="9">
    <source>
        <dbReference type="EMBL" id="KAK9890335.1"/>
    </source>
</evidence>
<comment type="similarity">
    <text evidence="2">Belongs to the tumor necrosis factor family.</text>
</comment>
<feature type="transmembrane region" description="Helical" evidence="7">
    <location>
        <begin position="21"/>
        <end position="44"/>
    </location>
</feature>
<dbReference type="Gene3D" id="2.60.120.40">
    <property type="match status" value="1"/>
</dbReference>
<organism evidence="9 10">
    <name type="scientific">Henosepilachna vigintioctopunctata</name>
    <dbReference type="NCBI Taxonomy" id="420089"/>
    <lineage>
        <taxon>Eukaryota</taxon>
        <taxon>Metazoa</taxon>
        <taxon>Ecdysozoa</taxon>
        <taxon>Arthropoda</taxon>
        <taxon>Hexapoda</taxon>
        <taxon>Insecta</taxon>
        <taxon>Pterygota</taxon>
        <taxon>Neoptera</taxon>
        <taxon>Endopterygota</taxon>
        <taxon>Coleoptera</taxon>
        <taxon>Polyphaga</taxon>
        <taxon>Cucujiformia</taxon>
        <taxon>Coccinelloidea</taxon>
        <taxon>Coccinellidae</taxon>
        <taxon>Epilachninae</taxon>
        <taxon>Epilachnini</taxon>
        <taxon>Henosepilachna</taxon>
    </lineage>
</organism>
<evidence type="ECO:0000256" key="6">
    <source>
        <dbReference type="ARBA" id="ARBA00023180"/>
    </source>
</evidence>
<dbReference type="PROSITE" id="PS00251">
    <property type="entry name" value="THD_1"/>
    <property type="match status" value="1"/>
</dbReference>
<dbReference type="InterPro" id="IPR006052">
    <property type="entry name" value="TNF_dom"/>
</dbReference>
<dbReference type="EMBL" id="JARQZJ010000125">
    <property type="protein sequence ID" value="KAK9890335.1"/>
    <property type="molecule type" value="Genomic_DNA"/>
</dbReference>
<evidence type="ECO:0000313" key="10">
    <source>
        <dbReference type="Proteomes" id="UP001431783"/>
    </source>
</evidence>
<keyword evidence="3" id="KW-0202">Cytokine</keyword>
<dbReference type="AlphaFoldDB" id="A0AAW1V6S1"/>
<feature type="domain" description="THD" evidence="8">
    <location>
        <begin position="188"/>
        <end position="337"/>
    </location>
</feature>
<keyword evidence="6" id="KW-0325">Glycoprotein</keyword>
<dbReference type="GO" id="GO:0016020">
    <property type="term" value="C:membrane"/>
    <property type="evidence" value="ECO:0007669"/>
    <property type="project" value="InterPro"/>
</dbReference>
<reference evidence="9 10" key="1">
    <citation type="submission" date="2023-03" db="EMBL/GenBank/DDBJ databases">
        <title>Genome insight into feeding habits of ladybird beetles.</title>
        <authorList>
            <person name="Li H.-S."/>
            <person name="Huang Y.-H."/>
            <person name="Pang H."/>
        </authorList>
    </citation>
    <scope>NUCLEOTIDE SEQUENCE [LARGE SCALE GENOMIC DNA]</scope>
    <source>
        <strain evidence="9">SYSU_2023b</strain>
        <tissue evidence="9">Whole body</tissue>
    </source>
</reference>
<dbReference type="InterPro" id="IPR021184">
    <property type="entry name" value="TNF_CS"/>
</dbReference>
<keyword evidence="7" id="KW-0472">Membrane</keyword>
<keyword evidence="7" id="KW-1133">Transmembrane helix</keyword>
<evidence type="ECO:0000256" key="3">
    <source>
        <dbReference type="ARBA" id="ARBA00022514"/>
    </source>
</evidence>
<evidence type="ECO:0000256" key="1">
    <source>
        <dbReference type="ARBA" id="ARBA00004613"/>
    </source>
</evidence>
<evidence type="ECO:0000256" key="4">
    <source>
        <dbReference type="ARBA" id="ARBA00022525"/>
    </source>
</evidence>
<dbReference type="GO" id="GO:0005125">
    <property type="term" value="F:cytokine activity"/>
    <property type="evidence" value="ECO:0007669"/>
    <property type="project" value="UniProtKB-KW"/>
</dbReference>
<sequence>MCGNCNAQQFAKGSEINVVKYNIVIVVLLCITCSSLGISCYALLRVQSLSEDLNVLRIVLSRSEIIALGDRNKFSEHQNLVGGSGRHNEGFANTYQERVHFSTRSKRSLEEAKNLDQTVAPPTLEDYQKLNTHNIKKKAVSNEDTLETETFSPEHQTIYTHRHRGRGNNQLEIIDEYSPKAGRLKSLMATHYNGDTSKYVYGHHSNFNGNGHLRHPQKTFVDWKESEWVGSIGTGSNFVLNNGLVTIRDAGLYFVYSQIYYLDQHDMNGYRVYKNFDVLLQCTTTSHSSERMMKGNTCYTASVTYLDTNDTISVSDITDGRYSLFEPGKSFFGLIKLGDVKIK</sequence>
<dbReference type="InterPro" id="IPR051748">
    <property type="entry name" value="TNF_Ligand_Superfamily"/>
</dbReference>
<dbReference type="GO" id="GO:0005615">
    <property type="term" value="C:extracellular space"/>
    <property type="evidence" value="ECO:0007669"/>
    <property type="project" value="UniProtKB-KW"/>
</dbReference>
<keyword evidence="10" id="KW-1185">Reference proteome</keyword>
<dbReference type="PANTHER" id="PTHR15151:SF24">
    <property type="entry name" value="A PROLIFERATION-INDUCING LIGAND-LIKE PROTEIN-RELATED"/>
    <property type="match status" value="1"/>
</dbReference>
<name>A0AAW1V6S1_9CUCU</name>
<keyword evidence="4" id="KW-0964">Secreted</keyword>
<evidence type="ECO:0000259" key="8">
    <source>
        <dbReference type="PROSITE" id="PS50049"/>
    </source>
</evidence>
<protein>
    <recommendedName>
        <fullName evidence="8">THD domain-containing protein</fullName>
    </recommendedName>
</protein>
<evidence type="ECO:0000256" key="5">
    <source>
        <dbReference type="ARBA" id="ARBA00023157"/>
    </source>
</evidence>
<dbReference type="GO" id="GO:0006955">
    <property type="term" value="P:immune response"/>
    <property type="evidence" value="ECO:0007669"/>
    <property type="project" value="InterPro"/>
</dbReference>
<keyword evidence="7" id="KW-0812">Transmembrane</keyword>
<dbReference type="Proteomes" id="UP001431783">
    <property type="component" value="Unassembled WGS sequence"/>
</dbReference>
<accession>A0AAW1V6S1</accession>
<keyword evidence="5" id="KW-1015">Disulfide bond</keyword>
<comment type="subcellular location">
    <subcellularLocation>
        <location evidence="1">Secreted</location>
    </subcellularLocation>
</comment>
<dbReference type="Pfam" id="PF00229">
    <property type="entry name" value="TNF"/>
    <property type="match status" value="1"/>
</dbReference>
<dbReference type="InterPro" id="IPR008983">
    <property type="entry name" value="Tumour_necrosis_fac-like_dom"/>
</dbReference>
<evidence type="ECO:0000256" key="7">
    <source>
        <dbReference type="SAM" id="Phobius"/>
    </source>
</evidence>